<dbReference type="Proteomes" id="UP000827092">
    <property type="component" value="Unassembled WGS sequence"/>
</dbReference>
<gene>
    <name evidence="6" type="ORF">JTE90_023980</name>
</gene>
<evidence type="ECO:0000256" key="1">
    <source>
        <dbReference type="ARBA" id="ARBA00004141"/>
    </source>
</evidence>
<dbReference type="GO" id="GO:0015179">
    <property type="term" value="F:L-amino acid transmembrane transporter activity"/>
    <property type="evidence" value="ECO:0007669"/>
    <property type="project" value="TreeGrafter"/>
</dbReference>
<evidence type="ECO:0000256" key="2">
    <source>
        <dbReference type="ARBA" id="ARBA00022692"/>
    </source>
</evidence>
<comment type="subcellular location">
    <subcellularLocation>
        <location evidence="1">Membrane</location>
        <topology evidence="1">Multi-pass membrane protein</topology>
    </subcellularLocation>
</comment>
<dbReference type="PANTHER" id="PTHR11785">
    <property type="entry name" value="AMINO ACID TRANSPORTER"/>
    <property type="match status" value="1"/>
</dbReference>
<sequence length="222" mass="24629">MKEADKTILLNENPHGYTMFQLRFYTQYFKRIFNLTEKPARISSPIIRTTLCGSVNEGDITHTHTASGLSTSTTEPIMKIRKYVVVKAKREVGLLNAVNMTVGVIIGAGIFVSPKGVLANSGSVGCSLLIWIIVGLFCMIGAACYIELGTTFPKSGKDFTYVKECFGDFPAFLYLWVNMVCITPGTIAVFFLDFCKLCSSVLVYWLCSNADFDKNCRRSSNM</sequence>
<evidence type="ECO:0000313" key="6">
    <source>
        <dbReference type="EMBL" id="KAG8183331.1"/>
    </source>
</evidence>
<evidence type="ECO:0000256" key="4">
    <source>
        <dbReference type="ARBA" id="ARBA00023136"/>
    </source>
</evidence>
<feature type="transmembrane region" description="Helical" evidence="5">
    <location>
        <begin position="169"/>
        <end position="192"/>
    </location>
</feature>
<proteinExistence type="predicted"/>
<keyword evidence="2 5" id="KW-0812">Transmembrane</keyword>
<dbReference type="Gene3D" id="1.20.1740.10">
    <property type="entry name" value="Amino acid/polyamine transporter I"/>
    <property type="match status" value="1"/>
</dbReference>
<comment type="caution">
    <text evidence="6">The sequence shown here is derived from an EMBL/GenBank/DDBJ whole genome shotgun (WGS) entry which is preliminary data.</text>
</comment>
<feature type="transmembrane region" description="Helical" evidence="5">
    <location>
        <begin position="128"/>
        <end position="148"/>
    </location>
</feature>
<evidence type="ECO:0000256" key="5">
    <source>
        <dbReference type="SAM" id="Phobius"/>
    </source>
</evidence>
<evidence type="ECO:0000313" key="7">
    <source>
        <dbReference type="Proteomes" id="UP000827092"/>
    </source>
</evidence>
<dbReference type="GO" id="GO:0016020">
    <property type="term" value="C:membrane"/>
    <property type="evidence" value="ECO:0007669"/>
    <property type="project" value="UniProtKB-SubCell"/>
</dbReference>
<keyword evidence="3 5" id="KW-1133">Transmembrane helix</keyword>
<accession>A0AAV6UJ27</accession>
<keyword evidence="4 5" id="KW-0472">Membrane</keyword>
<protein>
    <submittedName>
        <fullName evidence="6">Uncharacterized protein</fullName>
    </submittedName>
</protein>
<name>A0AAV6UJ27_9ARAC</name>
<dbReference type="InterPro" id="IPR002293">
    <property type="entry name" value="AA/rel_permease1"/>
</dbReference>
<dbReference type="Pfam" id="PF13520">
    <property type="entry name" value="AA_permease_2"/>
    <property type="match status" value="1"/>
</dbReference>
<dbReference type="EMBL" id="JAFNEN010000421">
    <property type="protein sequence ID" value="KAG8183331.1"/>
    <property type="molecule type" value="Genomic_DNA"/>
</dbReference>
<dbReference type="PANTHER" id="PTHR11785:SF528">
    <property type="entry name" value="AMINO ACID TRANSPORTER PROTEIN JHI-21"/>
    <property type="match status" value="1"/>
</dbReference>
<dbReference type="AlphaFoldDB" id="A0AAV6UJ27"/>
<feature type="transmembrane region" description="Helical" evidence="5">
    <location>
        <begin position="92"/>
        <end position="113"/>
    </location>
</feature>
<dbReference type="InterPro" id="IPR050598">
    <property type="entry name" value="AminoAcid_Transporter"/>
</dbReference>
<organism evidence="6 7">
    <name type="scientific">Oedothorax gibbosus</name>
    <dbReference type="NCBI Taxonomy" id="931172"/>
    <lineage>
        <taxon>Eukaryota</taxon>
        <taxon>Metazoa</taxon>
        <taxon>Ecdysozoa</taxon>
        <taxon>Arthropoda</taxon>
        <taxon>Chelicerata</taxon>
        <taxon>Arachnida</taxon>
        <taxon>Araneae</taxon>
        <taxon>Araneomorphae</taxon>
        <taxon>Entelegynae</taxon>
        <taxon>Araneoidea</taxon>
        <taxon>Linyphiidae</taxon>
        <taxon>Erigoninae</taxon>
        <taxon>Oedothorax</taxon>
    </lineage>
</organism>
<reference evidence="6 7" key="1">
    <citation type="journal article" date="2022" name="Nat. Ecol. Evol.">
        <title>A masculinizing supergene underlies an exaggerated male reproductive morph in a spider.</title>
        <authorList>
            <person name="Hendrickx F."/>
            <person name="De Corte Z."/>
            <person name="Sonet G."/>
            <person name="Van Belleghem S.M."/>
            <person name="Kostlbacher S."/>
            <person name="Vangestel C."/>
        </authorList>
    </citation>
    <scope>NUCLEOTIDE SEQUENCE [LARGE SCALE GENOMIC DNA]</scope>
    <source>
        <strain evidence="6">W744_W776</strain>
    </source>
</reference>
<keyword evidence="7" id="KW-1185">Reference proteome</keyword>
<evidence type="ECO:0000256" key="3">
    <source>
        <dbReference type="ARBA" id="ARBA00022989"/>
    </source>
</evidence>